<name>A0A4Y2JQR7_ARAVE</name>
<gene>
    <name evidence="1" type="ORF">AVEN_167227_1</name>
</gene>
<dbReference type="Proteomes" id="UP000499080">
    <property type="component" value="Unassembled WGS sequence"/>
</dbReference>
<dbReference type="AlphaFoldDB" id="A0A4Y2JQR7"/>
<organism evidence="1 2">
    <name type="scientific">Araneus ventricosus</name>
    <name type="common">Orbweaver spider</name>
    <name type="synonym">Epeira ventricosa</name>
    <dbReference type="NCBI Taxonomy" id="182803"/>
    <lineage>
        <taxon>Eukaryota</taxon>
        <taxon>Metazoa</taxon>
        <taxon>Ecdysozoa</taxon>
        <taxon>Arthropoda</taxon>
        <taxon>Chelicerata</taxon>
        <taxon>Arachnida</taxon>
        <taxon>Araneae</taxon>
        <taxon>Araneomorphae</taxon>
        <taxon>Entelegynae</taxon>
        <taxon>Araneoidea</taxon>
        <taxon>Araneidae</taxon>
        <taxon>Araneus</taxon>
    </lineage>
</organism>
<sequence length="96" mass="10854">MAVLKAEIEEKQPELTNRQGVVFQHEKTRTYIVMNVRQSIAEPVIPLPCHVSLMLGKRVLQRFVVDAKPMTTDLVNKMKILENARIIAMSLLGNGI</sequence>
<protein>
    <submittedName>
        <fullName evidence="1">Uncharacterized protein</fullName>
    </submittedName>
</protein>
<evidence type="ECO:0000313" key="2">
    <source>
        <dbReference type="Proteomes" id="UP000499080"/>
    </source>
</evidence>
<dbReference type="EMBL" id="BGPR01003765">
    <property type="protein sequence ID" value="GBM92135.1"/>
    <property type="molecule type" value="Genomic_DNA"/>
</dbReference>
<evidence type="ECO:0000313" key="1">
    <source>
        <dbReference type="EMBL" id="GBM92135.1"/>
    </source>
</evidence>
<proteinExistence type="predicted"/>
<keyword evidence="2" id="KW-1185">Reference proteome</keyword>
<reference evidence="1 2" key="1">
    <citation type="journal article" date="2019" name="Sci. Rep.">
        <title>Orb-weaving spider Araneus ventricosus genome elucidates the spidroin gene catalogue.</title>
        <authorList>
            <person name="Kono N."/>
            <person name="Nakamura H."/>
            <person name="Ohtoshi R."/>
            <person name="Moran D.A.P."/>
            <person name="Shinohara A."/>
            <person name="Yoshida Y."/>
            <person name="Fujiwara M."/>
            <person name="Mori M."/>
            <person name="Tomita M."/>
            <person name="Arakawa K."/>
        </authorList>
    </citation>
    <scope>NUCLEOTIDE SEQUENCE [LARGE SCALE GENOMIC DNA]</scope>
</reference>
<comment type="caution">
    <text evidence="1">The sequence shown here is derived from an EMBL/GenBank/DDBJ whole genome shotgun (WGS) entry which is preliminary data.</text>
</comment>
<accession>A0A4Y2JQR7</accession>